<dbReference type="EMBL" id="JAACFV010000020">
    <property type="protein sequence ID" value="KAF7511462.1"/>
    <property type="molecule type" value="Genomic_DNA"/>
</dbReference>
<gene>
    <name evidence="2" type="ORF">GJ744_004651</name>
</gene>
<keyword evidence="1" id="KW-0812">Transmembrane</keyword>
<protein>
    <submittedName>
        <fullName evidence="2">Uncharacterized protein</fullName>
    </submittedName>
</protein>
<evidence type="ECO:0000313" key="3">
    <source>
        <dbReference type="Proteomes" id="UP000606974"/>
    </source>
</evidence>
<accession>A0A8H7AR56</accession>
<keyword evidence="1" id="KW-0472">Membrane</keyword>
<evidence type="ECO:0000313" key="2">
    <source>
        <dbReference type="EMBL" id="KAF7511462.1"/>
    </source>
</evidence>
<name>A0A8H7AR56_9EURO</name>
<reference evidence="2" key="1">
    <citation type="submission" date="2020-02" db="EMBL/GenBank/DDBJ databases">
        <authorList>
            <person name="Palmer J.M."/>
        </authorList>
    </citation>
    <scope>NUCLEOTIDE SEQUENCE</scope>
    <source>
        <strain evidence="2">EPUS1.4</strain>
        <tissue evidence="2">Thallus</tissue>
    </source>
</reference>
<keyword evidence="1" id="KW-1133">Transmembrane helix</keyword>
<keyword evidence="3" id="KW-1185">Reference proteome</keyword>
<dbReference type="OrthoDB" id="4540793at2759"/>
<evidence type="ECO:0000256" key="1">
    <source>
        <dbReference type="SAM" id="Phobius"/>
    </source>
</evidence>
<dbReference type="Proteomes" id="UP000606974">
    <property type="component" value="Unassembled WGS sequence"/>
</dbReference>
<sequence length="139" mass="15500">MIQPAPDAQYHCIPRDPQLRPPIGTNYLTHYFQNPNCIKSENLVCTLNQVPKRLGQCMTTSGGQRIEAWGMEFEEGWDQGRLRNAIFGIVVIGCLVFAILWSVFLKDLQSAFSVSTFFVAVLAIISGYIASAGPRIVHK</sequence>
<dbReference type="AlphaFoldDB" id="A0A8H7AR56"/>
<organism evidence="2 3">
    <name type="scientific">Endocarpon pusillum</name>
    <dbReference type="NCBI Taxonomy" id="364733"/>
    <lineage>
        <taxon>Eukaryota</taxon>
        <taxon>Fungi</taxon>
        <taxon>Dikarya</taxon>
        <taxon>Ascomycota</taxon>
        <taxon>Pezizomycotina</taxon>
        <taxon>Eurotiomycetes</taxon>
        <taxon>Chaetothyriomycetidae</taxon>
        <taxon>Verrucariales</taxon>
        <taxon>Verrucariaceae</taxon>
        <taxon>Endocarpon</taxon>
    </lineage>
</organism>
<comment type="caution">
    <text evidence="2">The sequence shown here is derived from an EMBL/GenBank/DDBJ whole genome shotgun (WGS) entry which is preliminary data.</text>
</comment>
<proteinExistence type="predicted"/>
<feature type="transmembrane region" description="Helical" evidence="1">
    <location>
        <begin position="85"/>
        <end position="104"/>
    </location>
</feature>
<feature type="transmembrane region" description="Helical" evidence="1">
    <location>
        <begin position="110"/>
        <end position="130"/>
    </location>
</feature>